<sequence>MLRPARPMLRLLALLLLMQWGGWPLPHLGGMAAAGELTVICSPEGLHEVRIGPDGKPVEPPPMAMGCCLMCQGPLAGGDLLPPPVLPEPSVVAAPSVAMAEAVRQLLFSPPPNTHRSRAPPFS</sequence>
<reference evidence="2" key="1">
    <citation type="journal article" date="2019" name="Int. J. Syst. Evol. Microbiol.">
        <title>The Global Catalogue of Microorganisms (GCM) 10K type strain sequencing project: providing services to taxonomists for standard genome sequencing and annotation.</title>
        <authorList>
            <consortium name="The Broad Institute Genomics Platform"/>
            <consortium name="The Broad Institute Genome Sequencing Center for Infectious Disease"/>
            <person name="Wu L."/>
            <person name="Ma J."/>
        </authorList>
    </citation>
    <scope>NUCLEOTIDE SEQUENCE [LARGE SCALE GENOMIC DNA]</scope>
    <source>
        <strain evidence="2">KCTC 52094</strain>
    </source>
</reference>
<comment type="caution">
    <text evidence="1">The sequence shown here is derived from an EMBL/GenBank/DDBJ whole genome shotgun (WGS) entry which is preliminary data.</text>
</comment>
<dbReference type="EMBL" id="JBHRTN010000004">
    <property type="protein sequence ID" value="MFC3123800.1"/>
    <property type="molecule type" value="Genomic_DNA"/>
</dbReference>
<proteinExistence type="predicted"/>
<dbReference type="InterPro" id="IPR021333">
    <property type="entry name" value="DUF2946"/>
</dbReference>
<name>A0ABV7FXC0_9PROT</name>
<gene>
    <name evidence="1" type="ORF">ACFOD4_01900</name>
</gene>
<evidence type="ECO:0000313" key="2">
    <source>
        <dbReference type="Proteomes" id="UP001595593"/>
    </source>
</evidence>
<keyword evidence="2" id="KW-1185">Reference proteome</keyword>
<protein>
    <submittedName>
        <fullName evidence="1">DUF2946 family protein</fullName>
    </submittedName>
</protein>
<evidence type="ECO:0000313" key="1">
    <source>
        <dbReference type="EMBL" id="MFC3123800.1"/>
    </source>
</evidence>
<dbReference type="Pfam" id="PF11162">
    <property type="entry name" value="DUF2946"/>
    <property type="match status" value="1"/>
</dbReference>
<dbReference type="Proteomes" id="UP001595593">
    <property type="component" value="Unassembled WGS sequence"/>
</dbReference>
<dbReference type="RefSeq" id="WP_379593044.1">
    <property type="nucleotide sequence ID" value="NZ_JBHRTN010000004.1"/>
</dbReference>
<accession>A0ABV7FXC0</accession>
<organism evidence="1 2">
    <name type="scientific">Teichococcus globiformis</name>
    <dbReference type="NCBI Taxonomy" id="2307229"/>
    <lineage>
        <taxon>Bacteria</taxon>
        <taxon>Pseudomonadati</taxon>
        <taxon>Pseudomonadota</taxon>
        <taxon>Alphaproteobacteria</taxon>
        <taxon>Acetobacterales</taxon>
        <taxon>Roseomonadaceae</taxon>
        <taxon>Roseomonas</taxon>
    </lineage>
</organism>